<dbReference type="CDD" id="cd11614">
    <property type="entry name" value="SAF_CpaB_FlgA_like"/>
    <property type="match status" value="1"/>
</dbReference>
<feature type="domain" description="SAF" evidence="3">
    <location>
        <begin position="36"/>
        <end position="98"/>
    </location>
</feature>
<dbReference type="Gene3D" id="3.90.1210.10">
    <property type="entry name" value="Antifreeze-like/N-acetylneuraminic acid synthase C-terminal domain"/>
    <property type="match status" value="1"/>
</dbReference>
<reference evidence="4 5" key="1">
    <citation type="submission" date="2021-07" db="EMBL/GenBank/DDBJ databases">
        <title>Paenibacillus radiodurans sp. nov., isolated from the southeastern edge of Tengger Desert.</title>
        <authorList>
            <person name="Zhang G."/>
        </authorList>
    </citation>
    <scope>NUCLEOTIDE SEQUENCE [LARGE SCALE GENOMIC DNA]</scope>
    <source>
        <strain evidence="4 5">DT7-4</strain>
    </source>
</reference>
<dbReference type="SMART" id="SM00858">
    <property type="entry name" value="SAF"/>
    <property type="match status" value="1"/>
</dbReference>
<organism evidence="4 5">
    <name type="scientific">Paenibacillus oenotherae</name>
    <dbReference type="NCBI Taxonomy" id="1435645"/>
    <lineage>
        <taxon>Bacteria</taxon>
        <taxon>Bacillati</taxon>
        <taxon>Bacillota</taxon>
        <taxon>Bacilli</taxon>
        <taxon>Bacillales</taxon>
        <taxon>Paenibacillaceae</taxon>
        <taxon>Paenibacillus</taxon>
    </lineage>
</organism>
<keyword evidence="1" id="KW-0175">Coiled coil</keyword>
<dbReference type="InterPro" id="IPR013974">
    <property type="entry name" value="SAF"/>
</dbReference>
<evidence type="ECO:0000313" key="4">
    <source>
        <dbReference type="EMBL" id="MBW7475207.1"/>
    </source>
</evidence>
<protein>
    <submittedName>
        <fullName evidence="4">SAF domain-containing protein</fullName>
    </submittedName>
</protein>
<keyword evidence="5" id="KW-1185">Reference proteome</keyword>
<name>A0ABS7D5J2_9BACL</name>
<dbReference type="RefSeq" id="WP_219872458.1">
    <property type="nucleotide sequence ID" value="NZ_JAHZIJ010000006.1"/>
</dbReference>
<feature type="region of interest" description="Disordered" evidence="2">
    <location>
        <begin position="314"/>
        <end position="336"/>
    </location>
</feature>
<dbReference type="Proteomes" id="UP000812277">
    <property type="component" value="Unassembled WGS sequence"/>
</dbReference>
<dbReference type="Pfam" id="PF08666">
    <property type="entry name" value="SAF"/>
    <property type="match status" value="1"/>
</dbReference>
<feature type="compositionally biased region" description="Polar residues" evidence="2">
    <location>
        <begin position="266"/>
        <end position="277"/>
    </location>
</feature>
<feature type="region of interest" description="Disordered" evidence="2">
    <location>
        <begin position="251"/>
        <end position="277"/>
    </location>
</feature>
<accession>A0ABS7D5J2</accession>
<evidence type="ECO:0000256" key="1">
    <source>
        <dbReference type="SAM" id="Coils"/>
    </source>
</evidence>
<feature type="coiled-coil region" evidence="1">
    <location>
        <begin position="7"/>
        <end position="34"/>
    </location>
</feature>
<dbReference type="EMBL" id="JAHZIJ010000006">
    <property type="protein sequence ID" value="MBW7475207.1"/>
    <property type="molecule type" value="Genomic_DNA"/>
</dbReference>
<evidence type="ECO:0000259" key="3">
    <source>
        <dbReference type="SMART" id="SM00858"/>
    </source>
</evidence>
<sequence>MSYRYYNAKLIDERAAYEEQLAEKNEVLKRYQDQSRTAYILAAPKAAGEVITASDVREEMLPEFASPENVIRNKKELVGKYLKINAEPGTAITMEMIREEEKLDPSERIEETEYIKLPLRGKKSDVVDIRIVFPNGEDYIVIAKKTLKDIEIDNQYAFFNDSEEEAQMLQSALVDAYINNAELYMKQYVEPEMQPRPIPTYSPNVDVLRVMKSNPLIVDQAKWALAEKIRLELDKRMESLDPDRKIRVGADAPVGSGVSKRKLPSGATTVTQPEGNQSVNQIVDQPTNQYNTNPEVLQPDGNEFEPQVEYNVEMPVPDSKQYDMPIDSDSDLLGGQ</sequence>
<evidence type="ECO:0000256" key="2">
    <source>
        <dbReference type="SAM" id="MobiDB-lite"/>
    </source>
</evidence>
<proteinExistence type="predicted"/>
<evidence type="ECO:0000313" key="5">
    <source>
        <dbReference type="Proteomes" id="UP000812277"/>
    </source>
</evidence>
<comment type="caution">
    <text evidence="4">The sequence shown here is derived from an EMBL/GenBank/DDBJ whole genome shotgun (WGS) entry which is preliminary data.</text>
</comment>
<gene>
    <name evidence="4" type="ORF">K0T92_10650</name>
</gene>